<feature type="domain" description="Peptidase M28" evidence="2">
    <location>
        <begin position="238"/>
        <end position="438"/>
    </location>
</feature>
<accession>A0A1I2SYE3</accession>
<keyword evidence="3" id="KW-0378">Hydrolase</keyword>
<dbReference type="InterPro" id="IPR007484">
    <property type="entry name" value="Peptidase_M28"/>
</dbReference>
<dbReference type="GO" id="GO:0004177">
    <property type="term" value="F:aminopeptidase activity"/>
    <property type="evidence" value="ECO:0007669"/>
    <property type="project" value="UniProtKB-KW"/>
</dbReference>
<dbReference type="SMR" id="A0A1I2SYE3"/>
<dbReference type="CDD" id="cd00538">
    <property type="entry name" value="PA"/>
    <property type="match status" value="1"/>
</dbReference>
<name>A0A1I2SYE3_9BACL</name>
<dbReference type="GO" id="GO:0006508">
    <property type="term" value="P:proteolysis"/>
    <property type="evidence" value="ECO:0007669"/>
    <property type="project" value="InterPro"/>
</dbReference>
<keyword evidence="4" id="KW-1185">Reference proteome</keyword>
<proteinExistence type="predicted"/>
<dbReference type="Proteomes" id="UP000198661">
    <property type="component" value="Unassembled WGS sequence"/>
</dbReference>
<dbReference type="AlphaFoldDB" id="A0A1I2SYE3"/>
<dbReference type="SUPFAM" id="SSF53187">
    <property type="entry name" value="Zn-dependent exopeptidases"/>
    <property type="match status" value="1"/>
</dbReference>
<dbReference type="Gene3D" id="3.40.630.10">
    <property type="entry name" value="Zn peptidases"/>
    <property type="match status" value="1"/>
</dbReference>
<evidence type="ECO:0000259" key="2">
    <source>
        <dbReference type="Pfam" id="PF04389"/>
    </source>
</evidence>
<dbReference type="InterPro" id="IPR003137">
    <property type="entry name" value="PA_domain"/>
</dbReference>
<organism evidence="3 4">
    <name type="scientific">Planifilum fulgidum</name>
    <dbReference type="NCBI Taxonomy" id="201973"/>
    <lineage>
        <taxon>Bacteria</taxon>
        <taxon>Bacillati</taxon>
        <taxon>Bacillota</taxon>
        <taxon>Bacilli</taxon>
        <taxon>Bacillales</taxon>
        <taxon>Thermoactinomycetaceae</taxon>
        <taxon>Planifilum</taxon>
    </lineage>
</organism>
<dbReference type="InterPro" id="IPR046450">
    <property type="entry name" value="PA_dom_sf"/>
</dbReference>
<dbReference type="Pfam" id="PF02225">
    <property type="entry name" value="PA"/>
    <property type="match status" value="1"/>
</dbReference>
<dbReference type="EMBL" id="FOOK01000051">
    <property type="protein sequence ID" value="SFG57754.1"/>
    <property type="molecule type" value="Genomic_DNA"/>
</dbReference>
<dbReference type="Pfam" id="PF04389">
    <property type="entry name" value="Peptidase_M28"/>
    <property type="match status" value="1"/>
</dbReference>
<dbReference type="PANTHER" id="PTHR12147:SF26">
    <property type="entry name" value="PEPTIDASE M28 DOMAIN-CONTAINING PROTEIN"/>
    <property type="match status" value="1"/>
</dbReference>
<sequence>MSGNGRRIAALAMTMVLFVSALFLGNATVSANASWDQEILSRVNADRALGHVRVLSDQIGPRVGGLESEKKAAKYIASQLRKLGYAVEEQPFSVPDQYIGYVQSGKEKWQVGASPEGRVTGKKPVSGDVIYVGKGLSGEDYAAGAKGKMVLIQYDSANRNEQLKRAVENGAKGVLFYNTVGSRGNYGPAFSPRFEEKVDIPVLGISLIHGQWLIERLEKGNVKVKVNTEHHGNLSSLNVIATRPAKTKNPHAPVVMVTAHMDSVVGAPGANDNASGTALTLELARVLRKHGPGVELRFAFFGSEERGLLGSRHYVNQLSDEEAGRIIGVFNADMVATSYDHVTHLYAMTVDGQPNRVADAAVEAGERLGKPVALGRFGSSDHVPFHQRGIPAALFIWMRVDSWDPLVYDIEKVYHTPMDTIGENISPERMQTALEVIGSAVSEVIRKPLPLREPLRKAG</sequence>
<feature type="domain" description="PA" evidence="1">
    <location>
        <begin position="125"/>
        <end position="213"/>
    </location>
</feature>
<evidence type="ECO:0000259" key="1">
    <source>
        <dbReference type="Pfam" id="PF02225"/>
    </source>
</evidence>
<keyword evidence="3" id="KW-0645">Protease</keyword>
<reference evidence="3 4" key="1">
    <citation type="submission" date="2016-10" db="EMBL/GenBank/DDBJ databases">
        <authorList>
            <person name="de Groot N.N."/>
        </authorList>
    </citation>
    <scope>NUCLEOTIDE SEQUENCE [LARGE SCALE GENOMIC DNA]</scope>
    <source>
        <strain evidence="3 4">DSM 44945</strain>
    </source>
</reference>
<protein>
    <submittedName>
        <fullName evidence="3">Aminopeptidase</fullName>
    </submittedName>
</protein>
<evidence type="ECO:0000313" key="4">
    <source>
        <dbReference type="Proteomes" id="UP000198661"/>
    </source>
</evidence>
<dbReference type="InterPro" id="IPR045175">
    <property type="entry name" value="M28_fam"/>
</dbReference>
<dbReference type="Gene3D" id="3.50.30.30">
    <property type="match status" value="1"/>
</dbReference>
<gene>
    <name evidence="3" type="ORF">SAMN04488025_15112</name>
</gene>
<dbReference type="PANTHER" id="PTHR12147">
    <property type="entry name" value="METALLOPEPTIDASE M28 FAMILY MEMBER"/>
    <property type="match status" value="1"/>
</dbReference>
<keyword evidence="3" id="KW-0031">Aminopeptidase</keyword>
<evidence type="ECO:0000313" key="3">
    <source>
        <dbReference type="EMBL" id="SFG57754.1"/>
    </source>
</evidence>
<dbReference type="SUPFAM" id="SSF52025">
    <property type="entry name" value="PA domain"/>
    <property type="match status" value="1"/>
</dbReference>
<dbReference type="GO" id="GO:0008235">
    <property type="term" value="F:metalloexopeptidase activity"/>
    <property type="evidence" value="ECO:0007669"/>
    <property type="project" value="InterPro"/>
</dbReference>
<dbReference type="STRING" id="201973.SAMN04488025_15112"/>
<dbReference type="OrthoDB" id="9762302at2"/>